<gene>
    <name evidence="7" type="ORF">AADEFJLK_03669</name>
    <name evidence="6" type="ORF">CEK71_14755</name>
</gene>
<evidence type="ECO:0000259" key="5">
    <source>
        <dbReference type="SMART" id="SM00646"/>
    </source>
</evidence>
<evidence type="ECO:0000256" key="4">
    <source>
        <dbReference type="SAM" id="SignalP"/>
    </source>
</evidence>
<dbReference type="GO" id="GO:0030288">
    <property type="term" value="C:outer membrane-bounded periplasmic space"/>
    <property type="evidence" value="ECO:0007669"/>
    <property type="project" value="TreeGrafter"/>
</dbReference>
<dbReference type="Gene3D" id="3.40.630.40">
    <property type="entry name" value="Zn-dependent exopeptidases"/>
    <property type="match status" value="1"/>
</dbReference>
<keyword evidence="4" id="KW-0732">Signal</keyword>
<dbReference type="Proteomes" id="UP000197019">
    <property type="component" value="Chromosome"/>
</dbReference>
<comment type="catalytic activity">
    <reaction evidence="1">
        <text>Hydrolyzes the link between N-acetylmuramoyl residues and L-amino acid residues in certain cell-wall glycopeptides.</text>
        <dbReference type="EC" id="3.5.1.28"/>
    </reaction>
</comment>
<evidence type="ECO:0000313" key="7">
    <source>
        <dbReference type="EMBL" id="POZ50474.1"/>
    </source>
</evidence>
<dbReference type="SUPFAM" id="SSF53187">
    <property type="entry name" value="Zn-dependent exopeptidases"/>
    <property type="match status" value="1"/>
</dbReference>
<accession>A0A1Z4C116</accession>
<dbReference type="InterPro" id="IPR050695">
    <property type="entry name" value="N-acetylmuramoyl_amidase_3"/>
</dbReference>
<dbReference type="EC" id="3.5.1.28" evidence="2"/>
<feature type="chain" id="PRO_5033291634" description="N-acetylmuramoyl-L-alanine amidase" evidence="4">
    <location>
        <begin position="25"/>
        <end position="245"/>
    </location>
</feature>
<dbReference type="EMBL" id="CP022129">
    <property type="protein sequence ID" value="ASF47226.1"/>
    <property type="molecule type" value="Genomic_DNA"/>
</dbReference>
<evidence type="ECO:0000256" key="1">
    <source>
        <dbReference type="ARBA" id="ARBA00001561"/>
    </source>
</evidence>
<feature type="signal peptide" evidence="4">
    <location>
        <begin position="1"/>
        <end position="24"/>
    </location>
</feature>
<dbReference type="RefSeq" id="WP_088620098.1">
    <property type="nucleotide sequence ID" value="NZ_CP022129.1"/>
</dbReference>
<keyword evidence="8" id="KW-1185">Reference proteome</keyword>
<dbReference type="OrthoDB" id="8525541at2"/>
<dbReference type="KEGG" id="mpsy:CEK71_14755"/>
<dbReference type="InterPro" id="IPR002508">
    <property type="entry name" value="MurNAc-LAA_cat"/>
</dbReference>
<dbReference type="AlphaFoldDB" id="A0A1Z4C116"/>
<evidence type="ECO:0000313" key="8">
    <source>
        <dbReference type="Proteomes" id="UP000197019"/>
    </source>
</evidence>
<dbReference type="CDD" id="cd02696">
    <property type="entry name" value="MurNAc-LAA"/>
    <property type="match status" value="1"/>
</dbReference>
<evidence type="ECO:0000256" key="3">
    <source>
        <dbReference type="ARBA" id="ARBA00022801"/>
    </source>
</evidence>
<evidence type="ECO:0000313" key="9">
    <source>
        <dbReference type="Proteomes" id="UP000237423"/>
    </source>
</evidence>
<reference evidence="7 9" key="2">
    <citation type="submission" date="2017-11" db="EMBL/GenBank/DDBJ databases">
        <title>Draft Genome Sequence of Methylobacter psychrotolerans Sph1T, an Obligate Methanotroph from Low-Temperature Environments.</title>
        <authorList>
            <person name="Oshkin I.Y."/>
            <person name="Miroshnikov K."/>
            <person name="Belova S.E."/>
            <person name="Korzhenkov A."/>
            <person name="Toshchakov S.V."/>
            <person name="Dedysh S.N."/>
        </authorList>
    </citation>
    <scope>NUCLEOTIDE SEQUENCE [LARGE SCALE GENOMIC DNA]</scope>
    <source>
        <strain evidence="7 9">Sph1</strain>
    </source>
</reference>
<evidence type="ECO:0000313" key="6">
    <source>
        <dbReference type="EMBL" id="ASF47226.1"/>
    </source>
</evidence>
<name>A0A1Z4C116_9GAMM</name>
<dbReference type="SMART" id="SM00646">
    <property type="entry name" value="Ami_3"/>
    <property type="match status" value="1"/>
</dbReference>
<dbReference type="PANTHER" id="PTHR30404:SF0">
    <property type="entry name" value="N-ACETYLMURAMOYL-L-ALANINE AMIDASE AMIC"/>
    <property type="match status" value="1"/>
</dbReference>
<sequence length="245" mass="26362">MLIKCPYGLCVLGLTLLPVLPSFAKPPIVAIDAGHSIAHSGATSASGKPEFDFNAALATIFSNFLAAQGVQVIKIGHDGMMADLLQRPQLANAAGADFFLSVHHDSAQPRYFRPWQWEGKTLQHTDHAAGFSLFVSRKNPHVAESLRCASALGKSLRQAGFYPSQHHAEAIEGENKSWADQINGVFYYDNLVVLKATVMPAVLLEAAVIANRQDEDNITKPQVRQQMAVAVAKGLSACGVLPPSH</sequence>
<dbReference type="Pfam" id="PF01520">
    <property type="entry name" value="Amidase_3"/>
    <property type="match status" value="1"/>
</dbReference>
<evidence type="ECO:0000256" key="2">
    <source>
        <dbReference type="ARBA" id="ARBA00011901"/>
    </source>
</evidence>
<dbReference type="GO" id="GO:0008745">
    <property type="term" value="F:N-acetylmuramoyl-L-alanine amidase activity"/>
    <property type="evidence" value="ECO:0007669"/>
    <property type="project" value="UniProtKB-EC"/>
</dbReference>
<feature type="domain" description="MurNAc-LAA" evidence="5">
    <location>
        <begin position="88"/>
        <end position="236"/>
    </location>
</feature>
<dbReference type="GO" id="GO:0009253">
    <property type="term" value="P:peptidoglycan catabolic process"/>
    <property type="evidence" value="ECO:0007669"/>
    <property type="project" value="InterPro"/>
</dbReference>
<dbReference type="Proteomes" id="UP000237423">
    <property type="component" value="Unassembled WGS sequence"/>
</dbReference>
<organism evidence="6 8">
    <name type="scientific">Methylovulum psychrotolerans</name>
    <dbReference type="NCBI Taxonomy" id="1704499"/>
    <lineage>
        <taxon>Bacteria</taxon>
        <taxon>Pseudomonadati</taxon>
        <taxon>Pseudomonadota</taxon>
        <taxon>Gammaproteobacteria</taxon>
        <taxon>Methylococcales</taxon>
        <taxon>Methylococcaceae</taxon>
        <taxon>Methylovulum</taxon>
    </lineage>
</organism>
<keyword evidence="3" id="KW-0378">Hydrolase</keyword>
<proteinExistence type="predicted"/>
<dbReference type="EMBL" id="PGFZ01000010">
    <property type="protein sequence ID" value="POZ50474.1"/>
    <property type="molecule type" value="Genomic_DNA"/>
</dbReference>
<dbReference type="PANTHER" id="PTHR30404">
    <property type="entry name" value="N-ACETYLMURAMOYL-L-ALANINE AMIDASE"/>
    <property type="match status" value="1"/>
</dbReference>
<protein>
    <recommendedName>
        <fullName evidence="2">N-acetylmuramoyl-L-alanine amidase</fullName>
        <ecNumber evidence="2">3.5.1.28</ecNumber>
    </recommendedName>
</protein>
<reference evidence="6 8" key="1">
    <citation type="submission" date="2017-06" db="EMBL/GenBank/DDBJ databases">
        <title>Genome Sequencing of the methanotroph Methylovulum psychrotolerants str. HV10-M2 isolated from a high-altitude environment.</title>
        <authorList>
            <person name="Mateos-Rivera A."/>
        </authorList>
    </citation>
    <scope>NUCLEOTIDE SEQUENCE [LARGE SCALE GENOMIC DNA]</scope>
    <source>
        <strain evidence="6 8">HV10_M2</strain>
    </source>
</reference>